<protein>
    <submittedName>
        <fullName evidence="1">YbdD/YjiX family protein</fullName>
    </submittedName>
</protein>
<keyword evidence="2" id="KW-1185">Reference proteome</keyword>
<dbReference type="EMBL" id="JAFHKS010000041">
    <property type="protein sequence ID" value="MBN3544211.1"/>
    <property type="molecule type" value="Genomic_DNA"/>
</dbReference>
<proteinExistence type="predicted"/>
<gene>
    <name evidence="1" type="ORF">JYA64_02770</name>
</gene>
<dbReference type="Pfam" id="PF04328">
    <property type="entry name" value="Sel_put"/>
    <property type="match status" value="1"/>
</dbReference>
<organism evidence="1 2">
    <name type="scientific">Fictibacillus barbaricus</name>
    <dbReference type="NCBI Taxonomy" id="182136"/>
    <lineage>
        <taxon>Bacteria</taxon>
        <taxon>Bacillati</taxon>
        <taxon>Bacillota</taxon>
        <taxon>Bacilli</taxon>
        <taxon>Bacillales</taxon>
        <taxon>Fictibacillaceae</taxon>
        <taxon>Fictibacillus</taxon>
    </lineage>
</organism>
<dbReference type="Proteomes" id="UP001319060">
    <property type="component" value="Unassembled WGS sequence"/>
</dbReference>
<accession>A0ABS2ZC62</accession>
<dbReference type="PANTHER" id="PTHR38453:SF1">
    <property type="entry name" value="CYTOPLASMIC PROTEIN"/>
    <property type="match status" value="1"/>
</dbReference>
<sequence length="68" mass="8058">MSFKAAWEWVRNIFRIILYIGKGISNLPDYQAYVKHLKENHPDRTPPTEKEFFAELLENKYGANAKRC</sequence>
<evidence type="ECO:0000313" key="1">
    <source>
        <dbReference type="EMBL" id="MBN3544211.1"/>
    </source>
</evidence>
<dbReference type="RefSeq" id="WP_205723980.1">
    <property type="nucleotide sequence ID" value="NZ_BMCE01000003.1"/>
</dbReference>
<evidence type="ECO:0000313" key="2">
    <source>
        <dbReference type="Proteomes" id="UP001319060"/>
    </source>
</evidence>
<name>A0ABS2ZC62_9BACL</name>
<dbReference type="InterPro" id="IPR007423">
    <property type="entry name" value="Sel_put"/>
</dbReference>
<reference evidence="1 2" key="1">
    <citation type="submission" date="2021-01" db="EMBL/GenBank/DDBJ databases">
        <title>Genome Sequencing of Type Strains.</title>
        <authorList>
            <person name="Lemaire J.F."/>
            <person name="Inderbitzin P."/>
            <person name="Collins S.B."/>
            <person name="Wespe N."/>
            <person name="Knight-Connoni V."/>
        </authorList>
    </citation>
    <scope>NUCLEOTIDE SEQUENCE [LARGE SCALE GENOMIC DNA]</scope>
    <source>
        <strain evidence="1 2">DSM 14730</strain>
    </source>
</reference>
<comment type="caution">
    <text evidence="1">The sequence shown here is derived from an EMBL/GenBank/DDBJ whole genome shotgun (WGS) entry which is preliminary data.</text>
</comment>
<dbReference type="PANTHER" id="PTHR38453">
    <property type="entry name" value="CYTOPLASMIC PROTEIN-RELATED"/>
    <property type="match status" value="1"/>
</dbReference>